<feature type="compositionally biased region" description="Low complexity" evidence="1">
    <location>
        <begin position="90"/>
        <end position="105"/>
    </location>
</feature>
<dbReference type="AlphaFoldDB" id="A0AAE1EU67"/>
<dbReference type="EMBL" id="JAWQEG010004481">
    <property type="protein sequence ID" value="KAK3861484.1"/>
    <property type="molecule type" value="Genomic_DNA"/>
</dbReference>
<evidence type="ECO:0000313" key="2">
    <source>
        <dbReference type="EMBL" id="KAK3861484.1"/>
    </source>
</evidence>
<evidence type="ECO:0000256" key="1">
    <source>
        <dbReference type="SAM" id="MobiDB-lite"/>
    </source>
</evidence>
<accession>A0AAE1EU67</accession>
<dbReference type="Proteomes" id="UP001286313">
    <property type="component" value="Unassembled WGS sequence"/>
</dbReference>
<feature type="compositionally biased region" description="Basic and acidic residues" evidence="1">
    <location>
        <begin position="490"/>
        <end position="521"/>
    </location>
</feature>
<dbReference type="PRINTS" id="PR01217">
    <property type="entry name" value="PRICHEXTENSN"/>
</dbReference>
<keyword evidence="3" id="KW-1185">Reference proteome</keyword>
<dbReference type="CDD" id="cd22249">
    <property type="entry name" value="UDM1_RNF168_RNF169-like"/>
    <property type="match status" value="1"/>
</dbReference>
<comment type="caution">
    <text evidence="2">The sequence shown here is derived from an EMBL/GenBank/DDBJ whole genome shotgun (WGS) entry which is preliminary data.</text>
</comment>
<protein>
    <submittedName>
        <fullName evidence="2">Uncharacterized protein</fullName>
    </submittedName>
</protein>
<feature type="compositionally biased region" description="Basic residues" evidence="1">
    <location>
        <begin position="259"/>
        <end position="269"/>
    </location>
</feature>
<feature type="compositionally biased region" description="Polar residues" evidence="1">
    <location>
        <begin position="77"/>
        <end position="89"/>
    </location>
</feature>
<feature type="compositionally biased region" description="Pro residues" evidence="1">
    <location>
        <begin position="174"/>
        <end position="184"/>
    </location>
</feature>
<feature type="compositionally biased region" description="Polar residues" evidence="1">
    <location>
        <begin position="203"/>
        <end position="254"/>
    </location>
</feature>
<feature type="region of interest" description="Disordered" evidence="1">
    <location>
        <begin position="300"/>
        <end position="337"/>
    </location>
</feature>
<feature type="compositionally biased region" description="Pro residues" evidence="1">
    <location>
        <begin position="47"/>
        <end position="74"/>
    </location>
</feature>
<feature type="compositionally biased region" description="Low complexity" evidence="1">
    <location>
        <begin position="124"/>
        <end position="146"/>
    </location>
</feature>
<evidence type="ECO:0000313" key="3">
    <source>
        <dbReference type="Proteomes" id="UP001286313"/>
    </source>
</evidence>
<feature type="compositionally biased region" description="Low complexity" evidence="1">
    <location>
        <begin position="573"/>
        <end position="607"/>
    </location>
</feature>
<feature type="region of interest" description="Disordered" evidence="1">
    <location>
        <begin position="1"/>
        <end position="279"/>
    </location>
</feature>
<feature type="compositionally biased region" description="Pro residues" evidence="1">
    <location>
        <begin position="106"/>
        <end position="123"/>
    </location>
</feature>
<reference evidence="2" key="1">
    <citation type="submission" date="2023-10" db="EMBL/GenBank/DDBJ databases">
        <title>Genome assemblies of two species of porcelain crab, Petrolisthes cinctipes and Petrolisthes manimaculis (Anomura: Porcellanidae).</title>
        <authorList>
            <person name="Angst P."/>
        </authorList>
    </citation>
    <scope>NUCLEOTIDE SEQUENCE</scope>
    <source>
        <strain evidence="2">PB745_01</strain>
        <tissue evidence="2">Gill</tissue>
    </source>
</reference>
<organism evidence="2 3">
    <name type="scientific">Petrolisthes cinctipes</name>
    <name type="common">Flat porcelain crab</name>
    <dbReference type="NCBI Taxonomy" id="88211"/>
    <lineage>
        <taxon>Eukaryota</taxon>
        <taxon>Metazoa</taxon>
        <taxon>Ecdysozoa</taxon>
        <taxon>Arthropoda</taxon>
        <taxon>Crustacea</taxon>
        <taxon>Multicrustacea</taxon>
        <taxon>Malacostraca</taxon>
        <taxon>Eumalacostraca</taxon>
        <taxon>Eucarida</taxon>
        <taxon>Decapoda</taxon>
        <taxon>Pleocyemata</taxon>
        <taxon>Anomura</taxon>
        <taxon>Galatheoidea</taxon>
        <taxon>Porcellanidae</taxon>
        <taxon>Petrolisthes</taxon>
    </lineage>
</organism>
<name>A0AAE1EU67_PETCI</name>
<feature type="region of interest" description="Disordered" evidence="1">
    <location>
        <begin position="557"/>
        <end position="723"/>
    </location>
</feature>
<feature type="region of interest" description="Disordered" evidence="1">
    <location>
        <begin position="490"/>
        <end position="540"/>
    </location>
</feature>
<feature type="compositionally biased region" description="Polar residues" evidence="1">
    <location>
        <begin position="522"/>
        <end position="540"/>
    </location>
</feature>
<proteinExistence type="predicted"/>
<gene>
    <name evidence="2" type="ORF">Pcinc_032557</name>
</gene>
<sequence length="1190" mass="135309">MSGTRNTAGETDHQHHHRSRQPPQKSPRHEDPWLPQTPHTLTSTPYPLAPQPPRSPQHPRSPQPPRTPQYPRSPQPTHQQYPRSPQPTHQQYPRSPQPTQQQYPRSPQPPQQQYPRSPQPPQQHYPRSPQQQYPRSPQPTQQQYPRSPQPPPQYSQAPQQPRTLQPSSQFPRVSHPPPQYPGAPQPSSSRRSPSPRHCPPGTYTFNSPPVAHTSRSVSPRPSIGTTPLNPRQLTSASRSLSPQPRPQGATNTVFFKTIKATKNRQKHQKSLAAQTAGKDEKTELGNVVLYLQGAVEAGESSLDPGITERHWKQQQQRQRQLEREQQQQQQEFQKRHQNIQEEHQKLLQQQQQIQQQQQYLYQQHKQQQDNLSKQQRIQSNALIQQQDNFIKTHKRPPSQQLLYQQSQVKQKLAQQHKVQYQQLYYYQSQQQQSLTQQLFQIQQQFALLQQQQHQLQEEQKLFNEQFEQQKLEEQQRREVEQKLQEERRAKEALQKQQLEQRKRQLEQETKERQDKTREHQQRVTNKPSETNNNNEDPFSGINQLLQSALTPSDIQLQEEDKEDHRSAERTPQSASPIPSSSGTSTTEGGTAEGCVSRVRSFSFSSAATEEDTRKSKAQHPRRQSLGLSKGPSGLNVGPSLLHLQGPAGYHKGPGNLNRGPSWLNKGPSNLNKGPSELPRGPGSLSKGPREINQGPSERQTGPSGLNKGPSNLNKGPVTEHKGQTVTYKGPSLLAKGPSSKIFGPASNRCGSDGLNSYEDDRHKLFLLMGVRLENGCMNRRGLWSVRWRTAVVWLWCSLCLLTLTSLTLRYILHYIHPRHDPLRVRWCPPEPVEGDGCLSWQAQLLPHSLCGCTRRILTLRHMCGTDPWMDTINSTCSHDASLRGPRQLVVSVSASAITPTLITTLAYFINQVNVFYKGWVLRVYTSLDPHSLCPLVCANPNMDICNITTLPEVTNTTHDAGWRWGVVGDPLVAAWALRHLNQALLPRDAHALTQFINSDKCWHLMKDHPGHTQDVLGSRLLAGKTSWGSDELTTIRNHVISGTTSAEKEEKVFKEMVMPHLGNDVMTHDSYTCHSSVGAVPFPSRRPLGQWVGMPTPHDHHKLLKEQSKLIIDFKPQQGLFSSKSQPSNALTMKPEAVQPWKGYVLPTILKTRWGTTSPEQWQEEKNSKNGIPPCPYSCRPPLHPDWNYC</sequence>
<feature type="compositionally biased region" description="Polar residues" evidence="1">
    <location>
        <begin position="693"/>
        <end position="713"/>
    </location>
</feature>